<proteinExistence type="predicted"/>
<dbReference type="AlphaFoldDB" id="A0A9N9ABW4"/>
<evidence type="ECO:0000313" key="2">
    <source>
        <dbReference type="Proteomes" id="UP000789405"/>
    </source>
</evidence>
<comment type="caution">
    <text evidence="1">The sequence shown here is derived from an EMBL/GenBank/DDBJ whole genome shotgun (WGS) entry which is preliminary data.</text>
</comment>
<dbReference type="Proteomes" id="UP000789405">
    <property type="component" value="Unassembled WGS sequence"/>
</dbReference>
<accession>A0A9N9ABW4</accession>
<name>A0A9N9ABW4_9GLOM</name>
<protein>
    <submittedName>
        <fullName evidence="1">5850_t:CDS:1</fullName>
    </submittedName>
</protein>
<gene>
    <name evidence="1" type="ORF">DERYTH_LOCUS4056</name>
</gene>
<keyword evidence="2" id="KW-1185">Reference proteome</keyword>
<dbReference type="EMBL" id="CAJVPY010001509">
    <property type="protein sequence ID" value="CAG8524878.1"/>
    <property type="molecule type" value="Genomic_DNA"/>
</dbReference>
<sequence>MGSKNSDFYNRKRNGLSLYIITYKNELEKKSLHNLREKVIILNATKAYRNETDDVRKYYDERAYAKTSIIA</sequence>
<reference evidence="1" key="1">
    <citation type="submission" date="2021-06" db="EMBL/GenBank/DDBJ databases">
        <authorList>
            <person name="Kallberg Y."/>
            <person name="Tangrot J."/>
            <person name="Rosling A."/>
        </authorList>
    </citation>
    <scope>NUCLEOTIDE SEQUENCE</scope>
    <source>
        <strain evidence="1">MA453B</strain>
    </source>
</reference>
<dbReference type="OrthoDB" id="2446915at2759"/>
<evidence type="ECO:0000313" key="1">
    <source>
        <dbReference type="EMBL" id="CAG8524878.1"/>
    </source>
</evidence>
<organism evidence="1 2">
    <name type="scientific">Dentiscutata erythropus</name>
    <dbReference type="NCBI Taxonomy" id="1348616"/>
    <lineage>
        <taxon>Eukaryota</taxon>
        <taxon>Fungi</taxon>
        <taxon>Fungi incertae sedis</taxon>
        <taxon>Mucoromycota</taxon>
        <taxon>Glomeromycotina</taxon>
        <taxon>Glomeromycetes</taxon>
        <taxon>Diversisporales</taxon>
        <taxon>Gigasporaceae</taxon>
        <taxon>Dentiscutata</taxon>
    </lineage>
</organism>